<dbReference type="EC" id="6.3.5.7" evidence="2"/>
<dbReference type="SUPFAM" id="SSF75304">
    <property type="entry name" value="Amidase signature (AS) enzymes"/>
    <property type="match status" value="1"/>
</dbReference>
<dbReference type="EMBL" id="CZRL01000075">
    <property type="protein sequence ID" value="CUS52091.1"/>
    <property type="molecule type" value="Genomic_DNA"/>
</dbReference>
<gene>
    <name evidence="2" type="ORF">MGWOODY_XGa2044</name>
</gene>
<dbReference type="GO" id="GO:0016740">
    <property type="term" value="F:transferase activity"/>
    <property type="evidence" value="ECO:0007669"/>
    <property type="project" value="UniProtKB-KW"/>
</dbReference>
<organism evidence="2">
    <name type="scientific">hydrothermal vent metagenome</name>
    <dbReference type="NCBI Taxonomy" id="652676"/>
    <lineage>
        <taxon>unclassified sequences</taxon>
        <taxon>metagenomes</taxon>
        <taxon>ecological metagenomes</taxon>
    </lineage>
</organism>
<evidence type="ECO:0000259" key="1">
    <source>
        <dbReference type="Pfam" id="PF01425"/>
    </source>
</evidence>
<reference evidence="2" key="1">
    <citation type="submission" date="2015-10" db="EMBL/GenBank/DDBJ databases">
        <authorList>
            <person name="Gilbert D.G."/>
        </authorList>
    </citation>
    <scope>NUCLEOTIDE SEQUENCE</scope>
</reference>
<feature type="domain" description="Amidase" evidence="1">
    <location>
        <begin position="28"/>
        <end position="451"/>
    </location>
</feature>
<dbReference type="InterPro" id="IPR036928">
    <property type="entry name" value="AS_sf"/>
</dbReference>
<proteinExistence type="predicted"/>
<evidence type="ECO:0000313" key="2">
    <source>
        <dbReference type="EMBL" id="CUS52091.1"/>
    </source>
</evidence>
<dbReference type="AlphaFoldDB" id="A0A161K1B3"/>
<dbReference type="InterPro" id="IPR020556">
    <property type="entry name" value="Amidase_CS"/>
</dbReference>
<dbReference type="Gene3D" id="3.90.1300.10">
    <property type="entry name" value="Amidase signature (AS) domain"/>
    <property type="match status" value="1"/>
</dbReference>
<dbReference type="PANTHER" id="PTHR11895">
    <property type="entry name" value="TRANSAMIDASE"/>
    <property type="match status" value="1"/>
</dbReference>
<dbReference type="Pfam" id="PF01425">
    <property type="entry name" value="Amidase"/>
    <property type="match status" value="1"/>
</dbReference>
<accession>A0A161K1B3</accession>
<dbReference type="InterPro" id="IPR023631">
    <property type="entry name" value="Amidase_dom"/>
</dbReference>
<dbReference type="InterPro" id="IPR000120">
    <property type="entry name" value="Amidase"/>
</dbReference>
<protein>
    <submittedName>
        <fullName evidence="2">Aspartyl-tRNA(Asn) amidotransferase subunit A @ Glutamyl-tRNA(Gln) amidotransferase subunit A</fullName>
        <ecNumber evidence="2">6.3.5.6</ecNumber>
        <ecNumber evidence="2">6.3.5.7</ecNumber>
    </submittedName>
</protein>
<dbReference type="GO" id="GO:0050567">
    <property type="term" value="F:glutaminyl-tRNA synthase (glutamine-hydrolyzing) activity"/>
    <property type="evidence" value="ECO:0007669"/>
    <property type="project" value="UniProtKB-EC"/>
</dbReference>
<keyword evidence="2" id="KW-0436">Ligase</keyword>
<keyword evidence="2" id="KW-0808">Transferase</keyword>
<dbReference type="GO" id="GO:0050566">
    <property type="term" value="F:asparaginyl-tRNA synthase (glutamine-hydrolyzing) activity"/>
    <property type="evidence" value="ECO:0007669"/>
    <property type="project" value="UniProtKB-EC"/>
</dbReference>
<dbReference type="PANTHER" id="PTHR11895:SF76">
    <property type="entry name" value="INDOLEACETAMIDE HYDROLASE"/>
    <property type="match status" value="1"/>
</dbReference>
<dbReference type="EC" id="6.3.5.6" evidence="2"/>
<dbReference type="PROSITE" id="PS00571">
    <property type="entry name" value="AMIDASES"/>
    <property type="match status" value="1"/>
</dbReference>
<name>A0A161K1B3_9ZZZZ</name>
<sequence>MVLGSQLTDLTATEVARKLRAKEVSPLDVLDAAIERIEEVNPKVNALPILCLDQAREKAIKLSQTVASGGARGPLFGLPIAIKDYNDLAGVRTTYGSPIFANHKADRSDATVLKLEAAGAIPVGKSNVPEWAGAHTFNPVFGHTLNPWDARLSAGGSSGGSAVALATGMVWLATGNDLGGSLRVPASFNSVVGLRPSPGRIARGRRLPAFDTLWVEGPMGRCVADVALMLDGAVGSSPDDPLSFDHNGASFVSALEDTALPRRVAFSPDLGIVPMEPEVAEICGAAAQRFTEIGVEVCDAAPDFSGVIEGFQTLRGVLIAVLMETLLKDYREQIAPEIVWNIEKGLTATNAEILKAERVRWELYHRMASFFEHYDLLLCPTVSVPPFPMEQRYVETIAGQPTETYIDWIAITFAVTMTSCPALSLPAGFSSSGLPIGLQVIGRPRGEAELLRACHRMEEVLGLASKVPMTPRSSTAVDYVEDGVIPTILGNFDL</sequence>